<evidence type="ECO:0000313" key="3">
    <source>
        <dbReference type="Proteomes" id="UP000499080"/>
    </source>
</evidence>
<sequence>MPLKYIIEILFVKLPTASNPIQQEIYLRDIAHFQQFGEDLLPSNCIRKMIRRETPSGSLSTTKNLKGSPHPTSSVHCPMIQSSVFAASYPV</sequence>
<feature type="compositionally biased region" description="Polar residues" evidence="1">
    <location>
        <begin position="55"/>
        <end position="75"/>
    </location>
</feature>
<organism evidence="2 3">
    <name type="scientific">Araneus ventricosus</name>
    <name type="common">Orbweaver spider</name>
    <name type="synonym">Epeira ventricosa</name>
    <dbReference type="NCBI Taxonomy" id="182803"/>
    <lineage>
        <taxon>Eukaryota</taxon>
        <taxon>Metazoa</taxon>
        <taxon>Ecdysozoa</taxon>
        <taxon>Arthropoda</taxon>
        <taxon>Chelicerata</taxon>
        <taxon>Arachnida</taxon>
        <taxon>Araneae</taxon>
        <taxon>Araneomorphae</taxon>
        <taxon>Entelegynae</taxon>
        <taxon>Araneoidea</taxon>
        <taxon>Araneidae</taxon>
        <taxon>Araneus</taxon>
    </lineage>
</organism>
<feature type="region of interest" description="Disordered" evidence="1">
    <location>
        <begin position="52"/>
        <end position="75"/>
    </location>
</feature>
<comment type="caution">
    <text evidence="2">The sequence shown here is derived from an EMBL/GenBank/DDBJ whole genome shotgun (WGS) entry which is preliminary data.</text>
</comment>
<keyword evidence="3" id="KW-1185">Reference proteome</keyword>
<dbReference type="Proteomes" id="UP000499080">
    <property type="component" value="Unassembled WGS sequence"/>
</dbReference>
<proteinExistence type="predicted"/>
<dbReference type="EMBL" id="BGPR01025093">
    <property type="protein sequence ID" value="GBN93708.1"/>
    <property type="molecule type" value="Genomic_DNA"/>
</dbReference>
<gene>
    <name evidence="2" type="ORF">AVEN_215028_1</name>
</gene>
<evidence type="ECO:0000256" key="1">
    <source>
        <dbReference type="SAM" id="MobiDB-lite"/>
    </source>
</evidence>
<protein>
    <submittedName>
        <fullName evidence="2">Uncharacterized protein</fullName>
    </submittedName>
</protein>
<reference evidence="2 3" key="1">
    <citation type="journal article" date="2019" name="Sci. Rep.">
        <title>Orb-weaving spider Araneus ventricosus genome elucidates the spidroin gene catalogue.</title>
        <authorList>
            <person name="Kono N."/>
            <person name="Nakamura H."/>
            <person name="Ohtoshi R."/>
            <person name="Moran D.A.P."/>
            <person name="Shinohara A."/>
            <person name="Yoshida Y."/>
            <person name="Fujiwara M."/>
            <person name="Mori M."/>
            <person name="Tomita M."/>
            <person name="Arakawa K."/>
        </authorList>
    </citation>
    <scope>NUCLEOTIDE SEQUENCE [LARGE SCALE GENOMIC DNA]</scope>
</reference>
<accession>A0A4Y2SZ91</accession>
<name>A0A4Y2SZ91_ARAVE</name>
<dbReference type="AlphaFoldDB" id="A0A4Y2SZ91"/>
<evidence type="ECO:0000313" key="2">
    <source>
        <dbReference type="EMBL" id="GBN93708.1"/>
    </source>
</evidence>